<name>A0A4Y2C223_ARAVE</name>
<reference evidence="1 2" key="1">
    <citation type="journal article" date="2019" name="Sci. Rep.">
        <title>Orb-weaving spider Araneus ventricosus genome elucidates the spidroin gene catalogue.</title>
        <authorList>
            <person name="Kono N."/>
            <person name="Nakamura H."/>
            <person name="Ohtoshi R."/>
            <person name="Moran D.A.P."/>
            <person name="Shinohara A."/>
            <person name="Yoshida Y."/>
            <person name="Fujiwara M."/>
            <person name="Mori M."/>
            <person name="Tomita M."/>
            <person name="Arakawa K."/>
        </authorList>
    </citation>
    <scope>NUCLEOTIDE SEQUENCE [LARGE SCALE GENOMIC DNA]</scope>
</reference>
<comment type="caution">
    <text evidence="1">The sequence shown here is derived from an EMBL/GenBank/DDBJ whole genome shotgun (WGS) entry which is preliminary data.</text>
</comment>
<keyword evidence="2" id="KW-1185">Reference proteome</keyword>
<dbReference type="EMBL" id="BGPR01000140">
    <property type="protein sequence ID" value="GBL98520.1"/>
    <property type="molecule type" value="Genomic_DNA"/>
</dbReference>
<dbReference type="AlphaFoldDB" id="A0A4Y2C223"/>
<evidence type="ECO:0000313" key="1">
    <source>
        <dbReference type="EMBL" id="GBL98520.1"/>
    </source>
</evidence>
<protein>
    <submittedName>
        <fullName evidence="1">Uncharacterized protein</fullName>
    </submittedName>
</protein>
<gene>
    <name evidence="1" type="ORF">AVEN_111639_1</name>
</gene>
<sequence>MSRNPTANCKPKKLPDPPNMVSIEDGIPKTYFSEQYIFQLIHHKKGWPQELPVYYISDLVKVNSIQTEPPPQLGGPFQHARGGRCHNGTNSCRRCPPPFAVLKGVKCGPFEPLTASSVTASSLNVATQVDVS</sequence>
<evidence type="ECO:0000313" key="2">
    <source>
        <dbReference type="Proteomes" id="UP000499080"/>
    </source>
</evidence>
<dbReference type="Proteomes" id="UP000499080">
    <property type="component" value="Unassembled WGS sequence"/>
</dbReference>
<accession>A0A4Y2C223</accession>
<organism evidence="1 2">
    <name type="scientific">Araneus ventricosus</name>
    <name type="common">Orbweaver spider</name>
    <name type="synonym">Epeira ventricosa</name>
    <dbReference type="NCBI Taxonomy" id="182803"/>
    <lineage>
        <taxon>Eukaryota</taxon>
        <taxon>Metazoa</taxon>
        <taxon>Ecdysozoa</taxon>
        <taxon>Arthropoda</taxon>
        <taxon>Chelicerata</taxon>
        <taxon>Arachnida</taxon>
        <taxon>Araneae</taxon>
        <taxon>Araneomorphae</taxon>
        <taxon>Entelegynae</taxon>
        <taxon>Araneoidea</taxon>
        <taxon>Araneidae</taxon>
        <taxon>Araneus</taxon>
    </lineage>
</organism>
<proteinExistence type="predicted"/>